<organism evidence="4 5">
    <name type="scientific">Pseudomonas savastanoi</name>
    <name type="common">Pseudomonas syringae pv. savastanoi</name>
    <dbReference type="NCBI Taxonomy" id="29438"/>
    <lineage>
        <taxon>Bacteria</taxon>
        <taxon>Pseudomonadati</taxon>
        <taxon>Pseudomonadota</taxon>
        <taxon>Gammaproteobacteria</taxon>
        <taxon>Pseudomonadales</taxon>
        <taxon>Pseudomonadaceae</taxon>
        <taxon>Pseudomonas</taxon>
    </lineage>
</organism>
<name>A0A3M6AM88_PSESS</name>
<evidence type="ECO:0000259" key="3">
    <source>
        <dbReference type="Pfam" id="PF22725"/>
    </source>
</evidence>
<accession>A0A3M6AM88</accession>
<reference evidence="4 5" key="1">
    <citation type="submission" date="2018-08" db="EMBL/GenBank/DDBJ databases">
        <title>Recombination of ecologically and evolutionarily significant loci maintains genetic cohesion in the Pseudomonas syringae species complex.</title>
        <authorList>
            <person name="Dillon M."/>
            <person name="Thakur S."/>
            <person name="Almeida R.N.D."/>
            <person name="Weir B.S."/>
            <person name="Guttman D.S."/>
        </authorList>
    </citation>
    <scope>NUCLEOTIDE SEQUENCE [LARGE SCALE GENOMIC DNA]</scope>
    <source>
        <strain evidence="4 5">ICMP 11899</strain>
    </source>
</reference>
<dbReference type="Gene3D" id="3.30.360.10">
    <property type="entry name" value="Dihydrodipicolinate Reductase, domain 2"/>
    <property type="match status" value="1"/>
</dbReference>
<dbReference type="GO" id="GO:0016491">
    <property type="term" value="F:oxidoreductase activity"/>
    <property type="evidence" value="ECO:0007669"/>
    <property type="project" value="UniProtKB-KW"/>
</dbReference>
<dbReference type="PANTHER" id="PTHR43818:SF11">
    <property type="entry name" value="BCDNA.GH03377"/>
    <property type="match status" value="1"/>
</dbReference>
<dbReference type="Gene3D" id="3.40.50.720">
    <property type="entry name" value="NAD(P)-binding Rossmann-like Domain"/>
    <property type="match status" value="1"/>
</dbReference>
<dbReference type="Pfam" id="PF01408">
    <property type="entry name" value="GFO_IDH_MocA"/>
    <property type="match status" value="1"/>
</dbReference>
<dbReference type="InterPro" id="IPR055170">
    <property type="entry name" value="GFO_IDH_MocA-like_dom"/>
</dbReference>
<dbReference type="AlphaFoldDB" id="A0A3M6AM88"/>
<comment type="caution">
    <text evidence="4">The sequence shown here is derived from an EMBL/GenBank/DDBJ whole genome shotgun (WGS) entry which is preliminary data.</text>
</comment>
<evidence type="ECO:0000313" key="4">
    <source>
        <dbReference type="EMBL" id="RMV20326.1"/>
    </source>
</evidence>
<proteinExistence type="predicted"/>
<dbReference type="Pfam" id="PF22725">
    <property type="entry name" value="GFO_IDH_MocA_C3"/>
    <property type="match status" value="1"/>
</dbReference>
<evidence type="ECO:0000256" key="1">
    <source>
        <dbReference type="ARBA" id="ARBA00023002"/>
    </source>
</evidence>
<dbReference type="GO" id="GO:0000166">
    <property type="term" value="F:nucleotide binding"/>
    <property type="evidence" value="ECO:0007669"/>
    <property type="project" value="InterPro"/>
</dbReference>
<dbReference type="PANTHER" id="PTHR43818">
    <property type="entry name" value="BCDNA.GH03377"/>
    <property type="match status" value="1"/>
</dbReference>
<dbReference type="SUPFAM" id="SSF55347">
    <property type="entry name" value="Glyceraldehyde-3-phosphate dehydrogenase-like, C-terminal domain"/>
    <property type="match status" value="1"/>
</dbReference>
<dbReference type="SUPFAM" id="SSF51735">
    <property type="entry name" value="NAD(P)-binding Rossmann-fold domains"/>
    <property type="match status" value="1"/>
</dbReference>
<sequence>MELTATLKNELIFHILYLWNIFSAQQQSSLENVMRENPSTSQAQLGIGLIGTGFMGRAHALAFGNANAALDLPARIRLTALADADSVRAEQCASAWGFDHSHADWQHLISDPQVQIVAITTPNHLHFPMAMAAIAAGKAVYCEKPLAVSLAQADDMRRSAKAAGVVTQVGYNYQHNPMIGLAREMIDAGELGDIVSFQGEFSEDFMGNPSSPWSWRCEAAHAGGALADLGSHLLAMARHLLGDVEAVCADSSTVHRQRPARNGSQEMRNIAVDDQTHALLRFANGARGTFSSSWLKHGYKNHLSFEISGTKGTLAFDQERLNELRIYRTGAAGRDGFQRLLAGPAQPGYAAFCPAPGHQLGYNELKALEVQALILAVCGKGSRGPDFEEAWQIERLATAIRLAAAEQRWVALSDI</sequence>
<evidence type="ECO:0000259" key="2">
    <source>
        <dbReference type="Pfam" id="PF01408"/>
    </source>
</evidence>
<protein>
    <submittedName>
        <fullName evidence="4">Oxidoreductase</fullName>
    </submittedName>
</protein>
<dbReference type="EMBL" id="RBUM01000034">
    <property type="protein sequence ID" value="RMV20326.1"/>
    <property type="molecule type" value="Genomic_DNA"/>
</dbReference>
<gene>
    <name evidence="4" type="ORF">ALP17_04527</name>
</gene>
<evidence type="ECO:0000313" key="5">
    <source>
        <dbReference type="Proteomes" id="UP000270795"/>
    </source>
</evidence>
<keyword evidence="1" id="KW-0560">Oxidoreductase</keyword>
<dbReference type="InterPro" id="IPR000683">
    <property type="entry name" value="Gfo/Idh/MocA-like_OxRdtase_N"/>
</dbReference>
<feature type="domain" description="GFO/IDH/MocA-like oxidoreductase" evidence="3">
    <location>
        <begin position="182"/>
        <end position="314"/>
    </location>
</feature>
<dbReference type="InterPro" id="IPR050463">
    <property type="entry name" value="Gfo/Idh/MocA_oxidrdct_glycsds"/>
</dbReference>
<dbReference type="InterPro" id="IPR036291">
    <property type="entry name" value="NAD(P)-bd_dom_sf"/>
</dbReference>
<feature type="domain" description="Gfo/Idh/MocA-like oxidoreductase N-terminal" evidence="2">
    <location>
        <begin position="46"/>
        <end position="171"/>
    </location>
</feature>
<dbReference type="Proteomes" id="UP000270795">
    <property type="component" value="Unassembled WGS sequence"/>
</dbReference>